<dbReference type="InterPro" id="IPR000914">
    <property type="entry name" value="SBP_5_dom"/>
</dbReference>
<protein>
    <submittedName>
        <fullName evidence="5">Extracellular solute-binding protein</fullName>
    </submittedName>
</protein>
<comment type="caution">
    <text evidence="5">The sequence shown here is derived from an EMBL/GenBank/DDBJ whole genome shotgun (WGS) entry which is preliminary data.</text>
</comment>
<dbReference type="GO" id="GO:0043190">
    <property type="term" value="C:ATP-binding cassette (ABC) transporter complex"/>
    <property type="evidence" value="ECO:0007669"/>
    <property type="project" value="InterPro"/>
</dbReference>
<dbReference type="PANTHER" id="PTHR30290:SF64">
    <property type="entry name" value="ABC TRANSPORTER PERIPLASMIC BINDING PROTEIN"/>
    <property type="match status" value="1"/>
</dbReference>
<dbReference type="GO" id="GO:0030288">
    <property type="term" value="C:outer membrane-bounded periplasmic space"/>
    <property type="evidence" value="ECO:0007669"/>
    <property type="project" value="TreeGrafter"/>
</dbReference>
<dbReference type="PIRSF" id="PIRSF002741">
    <property type="entry name" value="MppA"/>
    <property type="match status" value="1"/>
</dbReference>
<dbReference type="PANTHER" id="PTHR30290">
    <property type="entry name" value="PERIPLASMIC BINDING COMPONENT OF ABC TRANSPORTER"/>
    <property type="match status" value="1"/>
</dbReference>
<accession>A0AAE3WBC9</accession>
<evidence type="ECO:0000256" key="1">
    <source>
        <dbReference type="ARBA" id="ARBA00004418"/>
    </source>
</evidence>
<name>A0AAE3WBC9_9RHOB</name>
<evidence type="ECO:0000256" key="3">
    <source>
        <dbReference type="ARBA" id="ARBA00022729"/>
    </source>
</evidence>
<dbReference type="InterPro" id="IPR030678">
    <property type="entry name" value="Peptide/Ni-bd"/>
</dbReference>
<comment type="similarity">
    <text evidence="2">Belongs to the bacterial solute-binding protein 5 family.</text>
</comment>
<dbReference type="InterPro" id="IPR039424">
    <property type="entry name" value="SBP_5"/>
</dbReference>
<feature type="domain" description="Solute-binding protein family 5" evidence="4">
    <location>
        <begin position="123"/>
        <end position="531"/>
    </location>
</feature>
<evidence type="ECO:0000313" key="6">
    <source>
        <dbReference type="Proteomes" id="UP001226762"/>
    </source>
</evidence>
<dbReference type="Pfam" id="PF00496">
    <property type="entry name" value="SBP_bac_5"/>
    <property type="match status" value="1"/>
</dbReference>
<dbReference type="GO" id="GO:0015833">
    <property type="term" value="P:peptide transport"/>
    <property type="evidence" value="ECO:0007669"/>
    <property type="project" value="TreeGrafter"/>
</dbReference>
<comment type="subcellular location">
    <subcellularLocation>
        <location evidence="1">Periplasm</location>
    </subcellularLocation>
</comment>
<dbReference type="GO" id="GO:1904680">
    <property type="term" value="F:peptide transmembrane transporter activity"/>
    <property type="evidence" value="ECO:0007669"/>
    <property type="project" value="TreeGrafter"/>
</dbReference>
<dbReference type="EMBL" id="JANHAX010000002">
    <property type="protein sequence ID" value="MDQ2089574.1"/>
    <property type="molecule type" value="Genomic_DNA"/>
</dbReference>
<keyword evidence="6" id="KW-1185">Reference proteome</keyword>
<dbReference type="GO" id="GO:0042884">
    <property type="term" value="P:microcin transport"/>
    <property type="evidence" value="ECO:0007669"/>
    <property type="project" value="TreeGrafter"/>
</dbReference>
<dbReference type="SUPFAM" id="SSF53850">
    <property type="entry name" value="Periplasmic binding protein-like II"/>
    <property type="match status" value="1"/>
</dbReference>
<evidence type="ECO:0000259" key="4">
    <source>
        <dbReference type="Pfam" id="PF00496"/>
    </source>
</evidence>
<dbReference type="Proteomes" id="UP001226762">
    <property type="component" value="Unassembled WGS sequence"/>
</dbReference>
<sequence>MSDMRKSQSAGRAMEGPHTRATFGLILAVLAALAVALPLRAEEKIIRSHGISTFGDLKYPADFENFDYVNPDAPKGGEFSTWAFGTFDSLSPFILKGNAAAGATIFFDSLMSGSMDEPDSMYGLLAHTVEYPENREWAIFHLRPEASFSDGTKVTAQDVVFSFETLRDKGQPAYKVTFRDFIGAEALDDHRVKFSFKPEGALRELILTAAGLPVFSKAYYDTRDFTESTLEPSLGSGPYMLDKVEPGRTVSYKRRDDYWAKDLPVNVGQNNFDTIKIEYFGDYTSAFEAFKGGAYTYREEFLSKLWATSYDFPAIDKGWVKVETLPDGNPAGTQGFFFNLRREKFSDSRVREAIELAFNFEWSNQSLFYGLYTRTDSFWENSTIQAEGMPSPEELAILEPFRGQVPDDVFTEPAYVPAVSRDRAVGDRKNLRAAGQLLDEAGWAVGSDGLRRNASGEVLSIEFLNDSPSFERIILPFIDNLKRLGIDATSERVDSAQAQEREKKFDFDVVINRYSMSFTPGVELRQIFGSQSADLEGSANLMGLKNEAVDALIEKIIAAKTREELNHTVKALDRVLRAMHIWVPQWYKASHNIAYFDLFERPYTDNPPPSTLGETAIWWYNAEKAEKLNAAGALQ</sequence>
<dbReference type="AlphaFoldDB" id="A0AAE3WBC9"/>
<dbReference type="Gene3D" id="3.10.105.10">
    <property type="entry name" value="Dipeptide-binding Protein, Domain 3"/>
    <property type="match status" value="1"/>
</dbReference>
<gene>
    <name evidence="5" type="ORF">NO357_06640</name>
</gene>
<dbReference type="RefSeq" id="WP_376744356.1">
    <property type="nucleotide sequence ID" value="NZ_JANHAX010000002.1"/>
</dbReference>
<evidence type="ECO:0000313" key="5">
    <source>
        <dbReference type="EMBL" id="MDQ2089574.1"/>
    </source>
</evidence>
<dbReference type="CDD" id="cd08497">
    <property type="entry name" value="MbnE-like"/>
    <property type="match status" value="1"/>
</dbReference>
<proteinExistence type="inferred from homology"/>
<keyword evidence="3" id="KW-0732">Signal</keyword>
<dbReference type="Gene3D" id="3.40.190.10">
    <property type="entry name" value="Periplasmic binding protein-like II"/>
    <property type="match status" value="1"/>
</dbReference>
<reference evidence="5" key="2">
    <citation type="submission" date="2023-02" db="EMBL/GenBank/DDBJ databases">
        <title>'Rhodoalgimonas zhirmunskyi' gen. nov., isolated from a red alga.</title>
        <authorList>
            <person name="Nedashkovskaya O.I."/>
            <person name="Otstavnykh N.Y."/>
            <person name="Bystritskaya E.P."/>
            <person name="Balabanova L.A."/>
            <person name="Isaeva M.P."/>
        </authorList>
    </citation>
    <scope>NUCLEOTIDE SEQUENCE</scope>
    <source>
        <strain evidence="5">KCTC 52189</strain>
    </source>
</reference>
<evidence type="ECO:0000256" key="2">
    <source>
        <dbReference type="ARBA" id="ARBA00005695"/>
    </source>
</evidence>
<organism evidence="5 6">
    <name type="scientific">Marimonas arenosa</name>
    <dbReference type="NCBI Taxonomy" id="1795305"/>
    <lineage>
        <taxon>Bacteria</taxon>
        <taxon>Pseudomonadati</taxon>
        <taxon>Pseudomonadota</taxon>
        <taxon>Alphaproteobacteria</taxon>
        <taxon>Rhodobacterales</taxon>
        <taxon>Paracoccaceae</taxon>
        <taxon>Marimonas</taxon>
    </lineage>
</organism>
<reference evidence="5" key="1">
    <citation type="submission" date="2022-07" db="EMBL/GenBank/DDBJ databases">
        <authorList>
            <person name="Otstavnykh N."/>
            <person name="Isaeva M."/>
            <person name="Bystritskaya E."/>
        </authorList>
    </citation>
    <scope>NUCLEOTIDE SEQUENCE</scope>
    <source>
        <strain evidence="5">KCTC 52189</strain>
    </source>
</reference>